<organism evidence="10 11">
    <name type="scientific">Paenibacillus lactis</name>
    <dbReference type="NCBI Taxonomy" id="228574"/>
    <lineage>
        <taxon>Bacteria</taxon>
        <taxon>Bacillati</taxon>
        <taxon>Bacillota</taxon>
        <taxon>Bacilli</taxon>
        <taxon>Bacillales</taxon>
        <taxon>Paenibacillaceae</taxon>
        <taxon>Paenibacillus</taxon>
    </lineage>
</organism>
<feature type="transmembrane region" description="Helical" evidence="7">
    <location>
        <begin position="35"/>
        <end position="53"/>
    </location>
</feature>
<dbReference type="InterPro" id="IPR007353">
    <property type="entry name" value="DUF421"/>
</dbReference>
<dbReference type="Pfam" id="PF04239">
    <property type="entry name" value="DUF421"/>
    <property type="match status" value="1"/>
</dbReference>
<dbReference type="RefSeq" id="WP_210094306.1">
    <property type="nucleotide sequence ID" value="NZ_DMBX01000027.1"/>
</dbReference>
<dbReference type="PANTHER" id="PTHR34582">
    <property type="entry name" value="UPF0702 TRANSMEMBRANE PROTEIN YCAP"/>
    <property type="match status" value="1"/>
</dbReference>
<dbReference type="Gene3D" id="3.30.240.20">
    <property type="entry name" value="bsu07140 like domains"/>
    <property type="match status" value="2"/>
</dbReference>
<keyword evidence="4 7" id="KW-0812">Transmembrane</keyword>
<comment type="similarity">
    <text evidence="2">Belongs to the UPF0702 family.</text>
</comment>
<evidence type="ECO:0000256" key="2">
    <source>
        <dbReference type="ARBA" id="ARBA00006448"/>
    </source>
</evidence>
<feature type="domain" description="YetF C-terminal" evidence="8">
    <location>
        <begin position="82"/>
        <end position="212"/>
    </location>
</feature>
<protein>
    <submittedName>
        <fullName evidence="10">Uncharacterized membrane protein YcaP (DUF421 family)</fullName>
    </submittedName>
</protein>
<name>A0ABS4F6V9_9BACL</name>
<comment type="caution">
    <text evidence="10">The sequence shown here is derived from an EMBL/GenBank/DDBJ whole genome shotgun (WGS) entry which is preliminary data.</text>
</comment>
<keyword evidence="3" id="KW-1003">Cell membrane</keyword>
<proteinExistence type="inferred from homology"/>
<keyword evidence="5 7" id="KW-1133">Transmembrane helix</keyword>
<reference evidence="10 11" key="1">
    <citation type="submission" date="2021-03" db="EMBL/GenBank/DDBJ databases">
        <title>Genomic Encyclopedia of Type Strains, Phase IV (KMG-IV): sequencing the most valuable type-strain genomes for metagenomic binning, comparative biology and taxonomic classification.</title>
        <authorList>
            <person name="Goeker M."/>
        </authorList>
    </citation>
    <scope>NUCLEOTIDE SEQUENCE [LARGE SCALE GENOMIC DNA]</scope>
    <source>
        <strain evidence="10 11">DSM 15596</strain>
    </source>
</reference>
<evidence type="ECO:0000256" key="7">
    <source>
        <dbReference type="SAM" id="Phobius"/>
    </source>
</evidence>
<accession>A0ABS4F6V9</accession>
<evidence type="ECO:0000256" key="1">
    <source>
        <dbReference type="ARBA" id="ARBA00004651"/>
    </source>
</evidence>
<dbReference type="GeneID" id="95403102"/>
<dbReference type="EMBL" id="JAGGKI010000002">
    <property type="protein sequence ID" value="MBP1891994.1"/>
    <property type="molecule type" value="Genomic_DNA"/>
</dbReference>
<evidence type="ECO:0000313" key="10">
    <source>
        <dbReference type="EMBL" id="MBP1891994.1"/>
    </source>
</evidence>
<evidence type="ECO:0000256" key="3">
    <source>
        <dbReference type="ARBA" id="ARBA00022475"/>
    </source>
</evidence>
<evidence type="ECO:0000256" key="6">
    <source>
        <dbReference type="ARBA" id="ARBA00023136"/>
    </source>
</evidence>
<evidence type="ECO:0000256" key="5">
    <source>
        <dbReference type="ARBA" id="ARBA00022989"/>
    </source>
</evidence>
<comment type="subcellular location">
    <subcellularLocation>
        <location evidence="1">Cell membrane</location>
        <topology evidence="1">Multi-pass membrane protein</topology>
    </subcellularLocation>
</comment>
<dbReference type="PANTHER" id="PTHR34582:SF7">
    <property type="entry name" value="UPF0702 TRANSMEMBRANE PROTEIN YDFS"/>
    <property type="match status" value="1"/>
</dbReference>
<dbReference type="InterPro" id="IPR023090">
    <property type="entry name" value="UPF0702_alpha/beta_dom_sf"/>
</dbReference>
<keyword evidence="11" id="KW-1185">Reference proteome</keyword>
<feature type="transmembrane region" description="Helical" evidence="7">
    <location>
        <begin position="6"/>
        <end position="26"/>
    </location>
</feature>
<feature type="domain" description="YetF-like N-terminal transmembrane" evidence="9">
    <location>
        <begin position="7"/>
        <end position="78"/>
    </location>
</feature>
<evidence type="ECO:0000256" key="4">
    <source>
        <dbReference type="ARBA" id="ARBA00022692"/>
    </source>
</evidence>
<dbReference type="Pfam" id="PF20730">
    <property type="entry name" value="YetF_N"/>
    <property type="match status" value="1"/>
</dbReference>
<evidence type="ECO:0000259" key="8">
    <source>
        <dbReference type="Pfam" id="PF04239"/>
    </source>
</evidence>
<keyword evidence="6 7" id="KW-0472">Membrane</keyword>
<feature type="transmembrane region" description="Helical" evidence="7">
    <location>
        <begin position="59"/>
        <end position="81"/>
    </location>
</feature>
<dbReference type="Proteomes" id="UP000706926">
    <property type="component" value="Unassembled WGS sequence"/>
</dbReference>
<sequence length="236" mass="27066">MVDHMIILLRSISAFVILLIITRFLGKQTLSNMNFHEFVTAVILGAIAANFAFNEKMQVIHLLISLAVFTFTSYLLSIIIVKNRKFRMWTEGTPTILIEGGKILEDNLKKNHLTLDTLNQMLRQKDIFDYSEIEYALLEINGKISVMKKKEYHNVTLKDLKKGSKDLGNFPIELIMDGQLLEGNLKVNNIPPEWVMDKLTARGKQLDDVFYAVKGSNGQLYIDFYNDKITHPIDIE</sequence>
<evidence type="ECO:0000259" key="9">
    <source>
        <dbReference type="Pfam" id="PF20730"/>
    </source>
</evidence>
<gene>
    <name evidence="10" type="ORF">J2Z18_001066</name>
</gene>
<evidence type="ECO:0000313" key="11">
    <source>
        <dbReference type="Proteomes" id="UP000706926"/>
    </source>
</evidence>
<dbReference type="InterPro" id="IPR048454">
    <property type="entry name" value="YetF_N"/>
</dbReference>